<feature type="signal peptide" evidence="1">
    <location>
        <begin position="1"/>
        <end position="21"/>
    </location>
</feature>
<comment type="caution">
    <text evidence="2">The sequence shown here is derived from an EMBL/GenBank/DDBJ whole genome shotgun (WGS) entry which is preliminary data.</text>
</comment>
<evidence type="ECO:0000313" key="2">
    <source>
        <dbReference type="EMBL" id="MDG0817626.1"/>
    </source>
</evidence>
<sequence>MFKFWISLMMASLCFESPGVASENSLLDLSYINHPGQFSASFLNVNSESGLSGFVSGSTVNTYANQSLLALEAKLGIFKDFAISAGAATGTNKLRTAVDSTEVKQNSAGATDPFVGFSWRILGSGGDGGGGLLLECAYSPDTSSGSYGSAAVAGKDGDMKRGGTLSTVQVALYKKFSFYEAMLKLGATLNGPMKKKNVDDSAAYRYESSTNSRLELIQRWNIAEAFYFDLILGSENLGEVQYQNEVTSAVTKSSSYSQGVMALGLGFSFFESVVLDTKIELDQLLQSVQITTGSTTMNMKTNSGKVASVGLSIYF</sequence>
<protein>
    <submittedName>
        <fullName evidence="2">Uncharacterized protein</fullName>
    </submittedName>
</protein>
<feature type="chain" id="PRO_5045328873" evidence="1">
    <location>
        <begin position="22"/>
        <end position="315"/>
    </location>
</feature>
<dbReference type="RefSeq" id="WP_277579098.1">
    <property type="nucleotide sequence ID" value="NZ_JANRMI010000004.1"/>
</dbReference>
<evidence type="ECO:0000256" key="1">
    <source>
        <dbReference type="SAM" id="SignalP"/>
    </source>
</evidence>
<name>A0ABT6DLV0_9BACT</name>
<gene>
    <name evidence="2" type="ORF">NWE73_14695</name>
</gene>
<keyword evidence="1" id="KW-0732">Signal</keyword>
<dbReference type="Proteomes" id="UP001152321">
    <property type="component" value="Unassembled WGS sequence"/>
</dbReference>
<accession>A0ABT6DLV0</accession>
<evidence type="ECO:0000313" key="3">
    <source>
        <dbReference type="Proteomes" id="UP001152321"/>
    </source>
</evidence>
<reference evidence="2" key="1">
    <citation type="submission" date="2022-08" db="EMBL/GenBank/DDBJ databases">
        <title>Novel Bdellovibrio Species Isolated from Svalbard: Designation Bdellovibrio svalbardensis.</title>
        <authorList>
            <person name="Mitchell R.J."/>
            <person name="Choi S.Y."/>
        </authorList>
    </citation>
    <scope>NUCLEOTIDE SEQUENCE</scope>
    <source>
        <strain evidence="2">PAP01</strain>
    </source>
</reference>
<proteinExistence type="predicted"/>
<dbReference type="EMBL" id="JANRMI010000004">
    <property type="protein sequence ID" value="MDG0817626.1"/>
    <property type="molecule type" value="Genomic_DNA"/>
</dbReference>
<organism evidence="2 3">
    <name type="scientific">Bdellovibrio svalbardensis</name>
    <dbReference type="NCBI Taxonomy" id="2972972"/>
    <lineage>
        <taxon>Bacteria</taxon>
        <taxon>Pseudomonadati</taxon>
        <taxon>Bdellovibrionota</taxon>
        <taxon>Bdellovibrionia</taxon>
        <taxon>Bdellovibrionales</taxon>
        <taxon>Pseudobdellovibrionaceae</taxon>
        <taxon>Bdellovibrio</taxon>
    </lineage>
</organism>
<keyword evidence="3" id="KW-1185">Reference proteome</keyword>